<comment type="similarity">
    <text evidence="5">Belongs to the SAT4 family.</text>
</comment>
<evidence type="ECO:0000313" key="10">
    <source>
        <dbReference type="Proteomes" id="UP000799537"/>
    </source>
</evidence>
<dbReference type="OrthoDB" id="444631at2759"/>
<evidence type="ECO:0000256" key="3">
    <source>
        <dbReference type="ARBA" id="ARBA00022989"/>
    </source>
</evidence>
<feature type="region of interest" description="Disordered" evidence="6">
    <location>
        <begin position="357"/>
        <end position="385"/>
    </location>
</feature>
<keyword evidence="3 7" id="KW-1133">Transmembrane helix</keyword>
<feature type="transmembrane region" description="Helical" evidence="7">
    <location>
        <begin position="123"/>
        <end position="146"/>
    </location>
</feature>
<protein>
    <recommendedName>
        <fullName evidence="8">Rhodopsin domain-containing protein</fullName>
    </recommendedName>
</protein>
<dbReference type="AlphaFoldDB" id="A0A6A6CAQ4"/>
<name>A0A6A6CAQ4_ZASCE</name>
<dbReference type="Proteomes" id="UP000799537">
    <property type="component" value="Unassembled WGS sequence"/>
</dbReference>
<dbReference type="InterPro" id="IPR052337">
    <property type="entry name" value="SAT4-like"/>
</dbReference>
<dbReference type="GO" id="GO:0016020">
    <property type="term" value="C:membrane"/>
    <property type="evidence" value="ECO:0007669"/>
    <property type="project" value="UniProtKB-SubCell"/>
</dbReference>
<feature type="domain" description="Rhodopsin" evidence="8">
    <location>
        <begin position="29"/>
        <end position="265"/>
    </location>
</feature>
<evidence type="ECO:0000256" key="7">
    <source>
        <dbReference type="SAM" id="Phobius"/>
    </source>
</evidence>
<evidence type="ECO:0000256" key="2">
    <source>
        <dbReference type="ARBA" id="ARBA00022692"/>
    </source>
</evidence>
<comment type="subcellular location">
    <subcellularLocation>
        <location evidence="1">Membrane</location>
        <topology evidence="1">Multi-pass membrane protein</topology>
    </subcellularLocation>
</comment>
<dbReference type="GeneID" id="54567098"/>
<evidence type="ECO:0000256" key="6">
    <source>
        <dbReference type="SAM" id="MobiDB-lite"/>
    </source>
</evidence>
<keyword evidence="2 7" id="KW-0812">Transmembrane</keyword>
<evidence type="ECO:0000256" key="4">
    <source>
        <dbReference type="ARBA" id="ARBA00023136"/>
    </source>
</evidence>
<organism evidence="9 10">
    <name type="scientific">Zasmidium cellare ATCC 36951</name>
    <dbReference type="NCBI Taxonomy" id="1080233"/>
    <lineage>
        <taxon>Eukaryota</taxon>
        <taxon>Fungi</taxon>
        <taxon>Dikarya</taxon>
        <taxon>Ascomycota</taxon>
        <taxon>Pezizomycotina</taxon>
        <taxon>Dothideomycetes</taxon>
        <taxon>Dothideomycetidae</taxon>
        <taxon>Mycosphaerellales</taxon>
        <taxon>Mycosphaerellaceae</taxon>
        <taxon>Zasmidium</taxon>
    </lineage>
</organism>
<feature type="transmembrane region" description="Helical" evidence="7">
    <location>
        <begin position="86"/>
        <end position="111"/>
    </location>
</feature>
<feature type="compositionally biased region" description="Basic residues" evidence="6">
    <location>
        <begin position="304"/>
        <end position="313"/>
    </location>
</feature>
<evidence type="ECO:0000256" key="5">
    <source>
        <dbReference type="ARBA" id="ARBA00038359"/>
    </source>
</evidence>
<proteinExistence type="inferred from homology"/>
<feature type="region of interest" description="Disordered" evidence="6">
    <location>
        <begin position="289"/>
        <end position="313"/>
    </location>
</feature>
<feature type="transmembrane region" description="Helical" evidence="7">
    <location>
        <begin position="12"/>
        <end position="33"/>
    </location>
</feature>
<dbReference type="InterPro" id="IPR049326">
    <property type="entry name" value="Rhodopsin_dom_fungi"/>
</dbReference>
<keyword evidence="4 7" id="KW-0472">Membrane</keyword>
<sequence>MKVSGHTSGDTVVGVVVTFTVVATLCTILRLWTRIFIVRSPGWDDLCITASAFLTCMLSACMVEQVKYGMGRHGSSLTADDKTRSLIWFWISIWVYYLGLGFAKLSILLQYMRIFENIPKFKIACYTVIAVVAIFTLWTFFTAMFLCQPIHHFWNPDGHGKCLNKLVLWFFNSSFNIVTDIATAILPLPVLKSLNLPKKQRYMLMGVLSLGGAVCVISIVRFHSLYAIAISKDPSWDNPLAALWATLEVNVGIIASCLPTLKGLCVRYFPKLLSITAPSQEPTPIFELSGPGKSDASCSASRSQTHRWKHGPMSRLGRRFGGVRIQEIDNESQRSQNDHISSPVDIKDGIKVTTVVEQVERRKEDRRQSEESRENLVPMTPRERT</sequence>
<gene>
    <name evidence="9" type="ORF">M409DRAFT_58130</name>
</gene>
<feature type="compositionally biased region" description="Basic and acidic residues" evidence="6">
    <location>
        <begin position="358"/>
        <end position="374"/>
    </location>
</feature>
<dbReference type="PANTHER" id="PTHR33048:SF47">
    <property type="entry name" value="INTEGRAL MEMBRANE PROTEIN-RELATED"/>
    <property type="match status" value="1"/>
</dbReference>
<dbReference type="PANTHER" id="PTHR33048">
    <property type="entry name" value="PTH11-LIKE INTEGRAL MEMBRANE PROTEIN (AFU_ORTHOLOGUE AFUA_5G11245)"/>
    <property type="match status" value="1"/>
</dbReference>
<accession>A0A6A6CAQ4</accession>
<feature type="transmembrane region" description="Helical" evidence="7">
    <location>
        <begin position="202"/>
        <end position="222"/>
    </location>
</feature>
<reference evidence="9" key="1">
    <citation type="journal article" date="2020" name="Stud. Mycol.">
        <title>101 Dothideomycetes genomes: a test case for predicting lifestyles and emergence of pathogens.</title>
        <authorList>
            <person name="Haridas S."/>
            <person name="Albert R."/>
            <person name="Binder M."/>
            <person name="Bloem J."/>
            <person name="Labutti K."/>
            <person name="Salamov A."/>
            <person name="Andreopoulos B."/>
            <person name="Baker S."/>
            <person name="Barry K."/>
            <person name="Bills G."/>
            <person name="Bluhm B."/>
            <person name="Cannon C."/>
            <person name="Castanera R."/>
            <person name="Culley D."/>
            <person name="Daum C."/>
            <person name="Ezra D."/>
            <person name="Gonzalez J."/>
            <person name="Henrissat B."/>
            <person name="Kuo A."/>
            <person name="Liang C."/>
            <person name="Lipzen A."/>
            <person name="Lutzoni F."/>
            <person name="Magnuson J."/>
            <person name="Mondo S."/>
            <person name="Nolan M."/>
            <person name="Ohm R."/>
            <person name="Pangilinan J."/>
            <person name="Park H.-J."/>
            <person name="Ramirez L."/>
            <person name="Alfaro M."/>
            <person name="Sun H."/>
            <person name="Tritt A."/>
            <person name="Yoshinaga Y."/>
            <person name="Zwiers L.-H."/>
            <person name="Turgeon B."/>
            <person name="Goodwin S."/>
            <person name="Spatafora J."/>
            <person name="Crous P."/>
            <person name="Grigoriev I."/>
        </authorList>
    </citation>
    <scope>NUCLEOTIDE SEQUENCE</scope>
    <source>
        <strain evidence="9">ATCC 36951</strain>
    </source>
</reference>
<dbReference type="Pfam" id="PF20684">
    <property type="entry name" value="Fung_rhodopsin"/>
    <property type="match status" value="1"/>
</dbReference>
<evidence type="ECO:0000256" key="1">
    <source>
        <dbReference type="ARBA" id="ARBA00004141"/>
    </source>
</evidence>
<evidence type="ECO:0000259" key="8">
    <source>
        <dbReference type="Pfam" id="PF20684"/>
    </source>
</evidence>
<evidence type="ECO:0000313" key="9">
    <source>
        <dbReference type="EMBL" id="KAF2162729.1"/>
    </source>
</evidence>
<dbReference type="RefSeq" id="XP_033663618.1">
    <property type="nucleotide sequence ID" value="XM_033813826.1"/>
</dbReference>
<feature type="transmembrane region" description="Helical" evidence="7">
    <location>
        <begin position="166"/>
        <end position="190"/>
    </location>
</feature>
<dbReference type="EMBL" id="ML993612">
    <property type="protein sequence ID" value="KAF2162729.1"/>
    <property type="molecule type" value="Genomic_DNA"/>
</dbReference>
<keyword evidence="10" id="KW-1185">Reference proteome</keyword>